<organism evidence="1 2">
    <name type="scientific">Lepeophtheirus salmonis</name>
    <name type="common">Salmon louse</name>
    <name type="synonym">Caligus salmonis</name>
    <dbReference type="NCBI Taxonomy" id="72036"/>
    <lineage>
        <taxon>Eukaryota</taxon>
        <taxon>Metazoa</taxon>
        <taxon>Ecdysozoa</taxon>
        <taxon>Arthropoda</taxon>
        <taxon>Crustacea</taxon>
        <taxon>Multicrustacea</taxon>
        <taxon>Hexanauplia</taxon>
        <taxon>Copepoda</taxon>
        <taxon>Siphonostomatoida</taxon>
        <taxon>Caligidae</taxon>
        <taxon>Lepeophtheirus</taxon>
    </lineage>
</organism>
<proteinExistence type="predicted"/>
<protein>
    <submittedName>
        <fullName evidence="1">(salmon louse) hypothetical protein</fullName>
    </submittedName>
</protein>
<sequence>MDHKTLVHIFSPGIELPGVVPARLPQYSMLLSTIDFAIEHIKGMHNLNANTLLRLPVDDIMLEEDSTDTLIVQFLSQSEKTAKSSTFGNFPQSGNYSKDIGKILLKRRLPHKRNDFSLRNSPLLCGVRLVLPLLHQKTFLNELYLNH</sequence>
<dbReference type="Proteomes" id="UP000675881">
    <property type="component" value="Chromosome 5"/>
</dbReference>
<evidence type="ECO:0000313" key="2">
    <source>
        <dbReference type="Proteomes" id="UP000675881"/>
    </source>
</evidence>
<dbReference type="EMBL" id="HG994584">
    <property type="protein sequence ID" value="CAF2934925.1"/>
    <property type="molecule type" value="Genomic_DNA"/>
</dbReference>
<gene>
    <name evidence="1" type="ORF">LSAA_10807</name>
</gene>
<name>A0A7R8CXR0_LEPSM</name>
<dbReference type="AlphaFoldDB" id="A0A7R8CXR0"/>
<keyword evidence="2" id="KW-1185">Reference proteome</keyword>
<accession>A0A7R8CXR0</accession>
<evidence type="ECO:0000313" key="1">
    <source>
        <dbReference type="EMBL" id="CAF2934925.1"/>
    </source>
</evidence>
<reference evidence="1" key="1">
    <citation type="submission" date="2021-02" db="EMBL/GenBank/DDBJ databases">
        <authorList>
            <person name="Bekaert M."/>
        </authorList>
    </citation>
    <scope>NUCLEOTIDE SEQUENCE</scope>
    <source>
        <strain evidence="1">IoA-00</strain>
    </source>
</reference>